<accession>A0A5C2RY34</accession>
<dbReference type="STRING" id="1328759.A0A5C2RY34"/>
<dbReference type="Proteomes" id="UP000313359">
    <property type="component" value="Unassembled WGS sequence"/>
</dbReference>
<dbReference type="EMBL" id="ML122292">
    <property type="protein sequence ID" value="RPD55928.1"/>
    <property type="molecule type" value="Genomic_DNA"/>
</dbReference>
<reference evidence="1" key="1">
    <citation type="journal article" date="2018" name="Genome Biol. Evol.">
        <title>Genomics and development of Lentinus tigrinus, a white-rot wood-decaying mushroom with dimorphic fruiting bodies.</title>
        <authorList>
            <person name="Wu B."/>
            <person name="Xu Z."/>
            <person name="Knudson A."/>
            <person name="Carlson A."/>
            <person name="Chen N."/>
            <person name="Kovaka S."/>
            <person name="LaButti K."/>
            <person name="Lipzen A."/>
            <person name="Pennachio C."/>
            <person name="Riley R."/>
            <person name="Schakwitz W."/>
            <person name="Umezawa K."/>
            <person name="Ohm R.A."/>
            <person name="Grigoriev I.V."/>
            <person name="Nagy L.G."/>
            <person name="Gibbons J."/>
            <person name="Hibbett D."/>
        </authorList>
    </citation>
    <scope>NUCLEOTIDE SEQUENCE [LARGE SCALE GENOMIC DNA]</scope>
    <source>
        <strain evidence="1">ALCF2SS1-6</strain>
    </source>
</reference>
<proteinExistence type="predicted"/>
<dbReference type="OrthoDB" id="3226575at2759"/>
<dbReference type="Gene3D" id="1.20.1280.50">
    <property type="match status" value="1"/>
</dbReference>
<gene>
    <name evidence="1" type="ORF">L227DRAFT_579399</name>
</gene>
<evidence type="ECO:0000313" key="1">
    <source>
        <dbReference type="EMBL" id="RPD55928.1"/>
    </source>
</evidence>
<sequence length="612" mass="71569">MAENTSQYESRYVYGPVGVLNWPQPKLYELWWSDEALRETLRTIEEPKLRPERVEGGAYVMHRADELELRDDMQKAFKTRLRFLNLSIKDLEFRRLALGRYSLDIEAVLFRARATRRLLLWRHFPIRQLPEEILSTIFRYAVWSVPGPFEADYTRKSLTSTCKHFREVAIADQTLWNSVWFLDKYPWSRSFTFLERAGTSPLDVRFGDKEFVRAGETVQPMTIPQLDYLLDALLPKISQIRIIVVRFESSELVEHFMKRFGEAGAPTSLERYEVHRTSLPYLWPPEKVDSPIPLNLFPAPRLRWLCLDGVAIDFAKIQWTNLQTVDFRRMCVQSCPTSERFTEMLETSPALYKLSLDAAGPRWTQRPISGIRRVEVPNLRELLIGDVSCLFSMYMLSHIHAPRLMALSLVHLGGQDYSQTLDMMRGMFPELQMLSIVTLELPKSDAIMRKAVLWLESMPRIKMLKVVATKRTILDAFYQDPTQYWTQMRMDAYIRSWKEKHGDREVELPVLLPNLEYLYFHKQNPGDEISTLTMGRQALGVPFKKVYIPDIYLQILPADEREKIKNSVGALEAVEGLKPSPTEMDIYREMIRTVDKSMRIQAPYYFPPNMRS</sequence>
<dbReference type="AlphaFoldDB" id="A0A5C2RY34"/>
<protein>
    <submittedName>
        <fullName evidence="1">Uncharacterized protein</fullName>
    </submittedName>
</protein>
<name>A0A5C2RY34_9APHY</name>
<organism evidence="1 2">
    <name type="scientific">Lentinus tigrinus ALCF2SS1-6</name>
    <dbReference type="NCBI Taxonomy" id="1328759"/>
    <lineage>
        <taxon>Eukaryota</taxon>
        <taxon>Fungi</taxon>
        <taxon>Dikarya</taxon>
        <taxon>Basidiomycota</taxon>
        <taxon>Agaricomycotina</taxon>
        <taxon>Agaricomycetes</taxon>
        <taxon>Polyporales</taxon>
        <taxon>Polyporaceae</taxon>
        <taxon>Lentinus</taxon>
    </lineage>
</organism>
<keyword evidence="2" id="KW-1185">Reference proteome</keyword>
<evidence type="ECO:0000313" key="2">
    <source>
        <dbReference type="Proteomes" id="UP000313359"/>
    </source>
</evidence>